<gene>
    <name evidence="1" type="ORF">Tci_897034</name>
</gene>
<sequence length="72" mass="8177">EVVSEDLRVKIEDVMSENGKGKMMRMKASVVKKMIEEAIRDDDGFKGTSVEAMEDFLKAPVLKQMENKNIDL</sequence>
<evidence type="ECO:0000313" key="1">
    <source>
        <dbReference type="EMBL" id="GFD25065.1"/>
    </source>
</evidence>
<name>A0A699UQ79_TANCI</name>
<dbReference type="GO" id="GO:0016740">
    <property type="term" value="F:transferase activity"/>
    <property type="evidence" value="ECO:0007669"/>
    <property type="project" value="UniProtKB-KW"/>
</dbReference>
<dbReference type="AlphaFoldDB" id="A0A699UQ79"/>
<accession>A0A699UQ79</accession>
<proteinExistence type="predicted"/>
<protein>
    <submittedName>
        <fullName evidence="1">UDP-glycosyltransferase 92A1</fullName>
    </submittedName>
</protein>
<keyword evidence="1" id="KW-0808">Transferase</keyword>
<comment type="caution">
    <text evidence="1">The sequence shown here is derived from an EMBL/GenBank/DDBJ whole genome shotgun (WGS) entry which is preliminary data.</text>
</comment>
<organism evidence="1">
    <name type="scientific">Tanacetum cinerariifolium</name>
    <name type="common">Dalmatian daisy</name>
    <name type="synonym">Chrysanthemum cinerariifolium</name>
    <dbReference type="NCBI Taxonomy" id="118510"/>
    <lineage>
        <taxon>Eukaryota</taxon>
        <taxon>Viridiplantae</taxon>
        <taxon>Streptophyta</taxon>
        <taxon>Embryophyta</taxon>
        <taxon>Tracheophyta</taxon>
        <taxon>Spermatophyta</taxon>
        <taxon>Magnoliopsida</taxon>
        <taxon>eudicotyledons</taxon>
        <taxon>Gunneridae</taxon>
        <taxon>Pentapetalae</taxon>
        <taxon>asterids</taxon>
        <taxon>campanulids</taxon>
        <taxon>Asterales</taxon>
        <taxon>Asteraceae</taxon>
        <taxon>Asteroideae</taxon>
        <taxon>Anthemideae</taxon>
        <taxon>Anthemidinae</taxon>
        <taxon>Tanacetum</taxon>
    </lineage>
</organism>
<dbReference type="EMBL" id="BKCJ011357665">
    <property type="protein sequence ID" value="GFD25065.1"/>
    <property type="molecule type" value="Genomic_DNA"/>
</dbReference>
<reference evidence="1" key="1">
    <citation type="journal article" date="2019" name="Sci. Rep.">
        <title>Draft genome of Tanacetum cinerariifolium, the natural source of mosquito coil.</title>
        <authorList>
            <person name="Yamashiro T."/>
            <person name="Shiraishi A."/>
            <person name="Satake H."/>
            <person name="Nakayama K."/>
        </authorList>
    </citation>
    <scope>NUCLEOTIDE SEQUENCE</scope>
</reference>
<feature type="non-terminal residue" evidence="1">
    <location>
        <position position="1"/>
    </location>
</feature>